<keyword evidence="3" id="KW-0732">Signal</keyword>
<feature type="signal peptide" evidence="3">
    <location>
        <begin position="1"/>
        <end position="20"/>
    </location>
</feature>
<dbReference type="EMBL" id="JAVFKY010000004">
    <property type="protein sequence ID" value="KAK5578156.1"/>
    <property type="molecule type" value="Genomic_DNA"/>
</dbReference>
<feature type="compositionally biased region" description="Low complexity" evidence="1">
    <location>
        <begin position="138"/>
        <end position="147"/>
    </location>
</feature>
<keyword evidence="5" id="KW-1185">Reference proteome</keyword>
<keyword evidence="2" id="KW-0812">Transmembrane</keyword>
<feature type="region of interest" description="Disordered" evidence="1">
    <location>
        <begin position="20"/>
        <end position="57"/>
    </location>
</feature>
<reference evidence="4 5" key="1">
    <citation type="submission" date="2023-11" db="EMBL/GenBank/DDBJ databases">
        <title>Dfirmibasis_genome.</title>
        <authorList>
            <person name="Edelbroek B."/>
            <person name="Kjellin J."/>
            <person name="Jerlstrom-Hultqvist J."/>
            <person name="Soderbom F."/>
        </authorList>
    </citation>
    <scope>NUCLEOTIDE SEQUENCE [LARGE SCALE GENOMIC DNA]</scope>
    <source>
        <strain evidence="4 5">TNS-C-14</strain>
    </source>
</reference>
<name>A0AAN7TYN1_9MYCE</name>
<keyword evidence="2" id="KW-0472">Membrane</keyword>
<evidence type="ECO:0000256" key="2">
    <source>
        <dbReference type="SAM" id="Phobius"/>
    </source>
</evidence>
<feature type="region of interest" description="Disordered" evidence="1">
    <location>
        <begin position="183"/>
        <end position="202"/>
    </location>
</feature>
<feature type="chain" id="PRO_5042816166" description="EGF-like domain-containing protein" evidence="3">
    <location>
        <begin position="21"/>
        <end position="725"/>
    </location>
</feature>
<gene>
    <name evidence="4" type="ORF">RB653_003109</name>
</gene>
<dbReference type="Proteomes" id="UP001344447">
    <property type="component" value="Unassembled WGS sequence"/>
</dbReference>
<comment type="caution">
    <text evidence="4">The sequence shown here is derived from an EMBL/GenBank/DDBJ whole genome shotgun (WGS) entry which is preliminary data.</text>
</comment>
<feature type="compositionally biased region" description="Basic and acidic residues" evidence="1">
    <location>
        <begin position="46"/>
        <end position="56"/>
    </location>
</feature>
<protein>
    <recommendedName>
        <fullName evidence="6">EGF-like domain-containing protein</fullName>
    </recommendedName>
</protein>
<feature type="region of interest" description="Disordered" evidence="1">
    <location>
        <begin position="134"/>
        <end position="171"/>
    </location>
</feature>
<organism evidence="4 5">
    <name type="scientific">Dictyostelium firmibasis</name>
    <dbReference type="NCBI Taxonomy" id="79012"/>
    <lineage>
        <taxon>Eukaryota</taxon>
        <taxon>Amoebozoa</taxon>
        <taxon>Evosea</taxon>
        <taxon>Eumycetozoa</taxon>
        <taxon>Dictyostelia</taxon>
        <taxon>Dictyosteliales</taxon>
        <taxon>Dictyosteliaceae</taxon>
        <taxon>Dictyostelium</taxon>
    </lineage>
</organism>
<evidence type="ECO:0000256" key="3">
    <source>
        <dbReference type="SAM" id="SignalP"/>
    </source>
</evidence>
<dbReference type="AlphaFoldDB" id="A0AAN7TYN1"/>
<evidence type="ECO:0000313" key="5">
    <source>
        <dbReference type="Proteomes" id="UP001344447"/>
    </source>
</evidence>
<feature type="transmembrane region" description="Helical" evidence="2">
    <location>
        <begin position="697"/>
        <end position="718"/>
    </location>
</feature>
<proteinExistence type="predicted"/>
<feature type="compositionally biased region" description="Low complexity" evidence="1">
    <location>
        <begin position="20"/>
        <end position="31"/>
    </location>
</feature>
<evidence type="ECO:0008006" key="6">
    <source>
        <dbReference type="Google" id="ProtNLM"/>
    </source>
</evidence>
<keyword evidence="2" id="KW-1133">Transmembrane helix</keyword>
<evidence type="ECO:0000256" key="1">
    <source>
        <dbReference type="SAM" id="MobiDB-lite"/>
    </source>
</evidence>
<sequence length="725" mass="81757">MKILFIVLLVISIVISITNGDNNNNNNNNNNNKKHHNGKVDSYSNSREDSSLDMDKNNLANGGIGGFNSFSSNKPPPTLFEQISNRLFYHNDHFSDIGNSIQQFGEFIETLKNGNFKNQLKSKKDLKKEFLKKKKSAISNDNDSSNIDDNESSHDENYYYEHYTPSPLLSPSNSIIAQQQLKQLEKKQSRHGNKPNHQYKTINNNNNKLYRKFLTTDENGINQIIGKELGKHPISDDLDEWFENNKQQQQQILLNSIRDNNDDKKLYGSNIASVCNSGVLTTTTSLTNTCLGQVCYINEMKCNGQNITITSSTPYNSTFNYNTCQINSIYCPNSVSVVKIYDFKELYGLKQCNTIKFQCDQQYLSQCKIDDLVCDGNTQFGDSNKMFGFQCTNERLVCDGVVVPTNKYKQFNQSIANGSCTVQTYPCDSITESILDITQTCNPNITTGYKNCSVSYRVTTSSSTYCSRQLPEYSCQCPMDYMGRLCNRATPIICELNLVSPKPNCTGDNFILSQSHCFTFTKDSSPSFKFNLDCFFAVNNPTPTHNFKYWINTPNLKISKPVTWSLSSEYINFYRLFNTSMRNEYKLSKEQISGTKPVWFNSTQISKITDQYFIAKRLYTEISLITPTSSNTGGNSGSSSDDSSFSSGSIDTGSNSINNLLSSTSSTNTATLSKFFIYISDYPITSHPTPSMSKVKLAFIIIGSFLAFVLLIIAIIFYKIKLKVN</sequence>
<accession>A0AAN7TYN1</accession>
<evidence type="ECO:0000313" key="4">
    <source>
        <dbReference type="EMBL" id="KAK5578156.1"/>
    </source>
</evidence>